<organism evidence="18 19">
    <name type="scientific">Limimaricola soesokkakensis</name>
    <dbReference type="NCBI Taxonomy" id="1343159"/>
    <lineage>
        <taxon>Bacteria</taxon>
        <taxon>Pseudomonadati</taxon>
        <taxon>Pseudomonadota</taxon>
        <taxon>Alphaproteobacteria</taxon>
        <taxon>Rhodobacterales</taxon>
        <taxon>Paracoccaceae</taxon>
        <taxon>Limimaricola</taxon>
    </lineage>
</organism>
<comment type="function">
    <text evidence="4 14">Catalyzes ATP-dependent phosphorylation of adenosylcobinamide and addition of GMP to adenosylcobinamide phosphate.</text>
</comment>
<sequence length="198" mass="21121">MPWPDGLLVTLLTVNAAPFEKVSDMTLQNLTLVLGGAASGKSDFAESLAKKAEKQLVYIATAQAFDREMQEKIDRHRQSRGPGWRTVETPLDPSSAFSSLEAGEIALLDCATLWLSNLLLAEADLAAEEARLFAALADCQAPVIVVSNEVGAGIVPENALARRFRAAQGGFNRRLAARADTVIGVMAGLPFALKGEMP</sequence>
<evidence type="ECO:0000256" key="1">
    <source>
        <dbReference type="ARBA" id="ARBA00000312"/>
    </source>
</evidence>
<dbReference type="UniPathway" id="UPA00148">
    <property type="reaction ID" value="UER00236"/>
</dbReference>
<evidence type="ECO:0000313" key="17">
    <source>
        <dbReference type="EMBL" id="PSK84967.1"/>
    </source>
</evidence>
<dbReference type="GO" id="GO:0009236">
    <property type="term" value="P:cobalamin biosynthetic process"/>
    <property type="evidence" value="ECO:0007669"/>
    <property type="project" value="UniProtKB-UniRule"/>
</dbReference>
<evidence type="ECO:0000256" key="6">
    <source>
        <dbReference type="ARBA" id="ARBA00005159"/>
    </source>
</evidence>
<feature type="binding site" evidence="16">
    <location>
        <begin position="60"/>
        <end position="62"/>
    </location>
    <ligand>
        <name>GTP</name>
        <dbReference type="ChEBI" id="CHEBI:37565"/>
    </ligand>
</feature>
<evidence type="ECO:0000256" key="14">
    <source>
        <dbReference type="PIRNR" id="PIRNR006135"/>
    </source>
</evidence>
<reference evidence="18 19" key="1">
    <citation type="submission" date="2017-03" db="EMBL/GenBank/DDBJ databases">
        <authorList>
            <person name="Afonso C.L."/>
            <person name="Miller P.J."/>
            <person name="Scott M.A."/>
            <person name="Spackman E."/>
            <person name="Goraichik I."/>
            <person name="Dimitrov K.M."/>
            <person name="Suarez D.L."/>
            <person name="Swayne D.E."/>
        </authorList>
    </citation>
    <scope>NUCLEOTIDE SEQUENCE [LARGE SCALE GENOMIC DNA]</scope>
    <source>
        <strain evidence="18 19">CECT 8367</strain>
    </source>
</reference>
<dbReference type="NCBIfam" id="NF004469">
    <property type="entry name" value="PRK05800.1"/>
    <property type="match status" value="1"/>
</dbReference>
<evidence type="ECO:0000256" key="9">
    <source>
        <dbReference type="ARBA" id="ARBA00022679"/>
    </source>
</evidence>
<dbReference type="EMBL" id="PYGB01000008">
    <property type="protein sequence ID" value="PSK84967.1"/>
    <property type="molecule type" value="Genomic_DNA"/>
</dbReference>
<feature type="binding site" evidence="16">
    <location>
        <position position="109"/>
    </location>
    <ligand>
        <name>GTP</name>
        <dbReference type="ChEBI" id="CHEBI:37565"/>
    </ligand>
</feature>
<evidence type="ECO:0000256" key="10">
    <source>
        <dbReference type="ARBA" id="ARBA00022741"/>
    </source>
</evidence>
<dbReference type="Proteomes" id="UP000240624">
    <property type="component" value="Unassembled WGS sequence"/>
</dbReference>
<evidence type="ECO:0000313" key="20">
    <source>
        <dbReference type="Proteomes" id="UP000240624"/>
    </source>
</evidence>
<feature type="binding site" evidence="16">
    <location>
        <begin position="35"/>
        <end position="42"/>
    </location>
    <ligand>
        <name>GTP</name>
        <dbReference type="ChEBI" id="CHEBI:37565"/>
    </ligand>
</feature>
<dbReference type="GO" id="GO:0008820">
    <property type="term" value="F:cobinamide phosphate guanylyltransferase activity"/>
    <property type="evidence" value="ECO:0007669"/>
    <property type="project" value="UniProtKB-UniRule"/>
</dbReference>
<dbReference type="AlphaFoldDB" id="A0A1X6ZKT0"/>
<keyword evidence="10 14" id="KW-0547">Nucleotide-binding</keyword>
<proteinExistence type="inferred from homology"/>
<dbReference type="CDD" id="cd00544">
    <property type="entry name" value="CobU"/>
    <property type="match status" value="1"/>
</dbReference>
<dbReference type="GO" id="GO:0043752">
    <property type="term" value="F:adenosylcobinamide kinase activity"/>
    <property type="evidence" value="ECO:0007669"/>
    <property type="project" value="UniProtKB-EC"/>
</dbReference>
<dbReference type="PANTHER" id="PTHR34848">
    <property type="match status" value="1"/>
</dbReference>
<dbReference type="PIRSF" id="PIRSF006135">
    <property type="entry name" value="CobU"/>
    <property type="match status" value="1"/>
</dbReference>
<keyword evidence="11 14" id="KW-0418">Kinase</keyword>
<dbReference type="Gene3D" id="3.40.50.300">
    <property type="entry name" value="P-loop containing nucleotide triphosphate hydrolases"/>
    <property type="match status" value="1"/>
</dbReference>
<dbReference type="GO" id="GO:0005525">
    <property type="term" value="F:GTP binding"/>
    <property type="evidence" value="ECO:0007669"/>
    <property type="project" value="UniProtKB-UniRule"/>
</dbReference>
<evidence type="ECO:0000256" key="15">
    <source>
        <dbReference type="PIRSR" id="PIRSR006135-1"/>
    </source>
</evidence>
<dbReference type="Proteomes" id="UP000193495">
    <property type="component" value="Unassembled WGS sequence"/>
</dbReference>
<accession>A0A1X6ZKT0</accession>
<keyword evidence="13 14" id="KW-0342">GTP-binding</keyword>
<evidence type="ECO:0000256" key="4">
    <source>
        <dbReference type="ARBA" id="ARBA00003889"/>
    </source>
</evidence>
<evidence type="ECO:0000313" key="19">
    <source>
        <dbReference type="Proteomes" id="UP000193495"/>
    </source>
</evidence>
<feature type="binding site" evidence="16">
    <location>
        <position position="88"/>
    </location>
    <ligand>
        <name>GTP</name>
        <dbReference type="ChEBI" id="CHEBI:37565"/>
    </ligand>
</feature>
<comment type="catalytic activity">
    <reaction evidence="2 14">
        <text>adenosylcob(III)inamide phosphate + GTP + H(+) = adenosylcob(III)inamide-GDP + diphosphate</text>
        <dbReference type="Rhea" id="RHEA:22712"/>
        <dbReference type="ChEBI" id="CHEBI:15378"/>
        <dbReference type="ChEBI" id="CHEBI:33019"/>
        <dbReference type="ChEBI" id="CHEBI:37565"/>
        <dbReference type="ChEBI" id="CHEBI:58502"/>
        <dbReference type="ChEBI" id="CHEBI:60487"/>
        <dbReference type="EC" id="2.7.7.62"/>
    </reaction>
</comment>
<dbReference type="EC" id="2.7.1.156" evidence="14"/>
<evidence type="ECO:0000256" key="11">
    <source>
        <dbReference type="ARBA" id="ARBA00022777"/>
    </source>
</evidence>
<keyword evidence="17" id="KW-0548">Nucleotidyltransferase</keyword>
<evidence type="ECO:0000256" key="8">
    <source>
        <dbReference type="ARBA" id="ARBA00022573"/>
    </source>
</evidence>
<evidence type="ECO:0000256" key="5">
    <source>
        <dbReference type="ARBA" id="ARBA00004692"/>
    </source>
</evidence>
<evidence type="ECO:0000256" key="2">
    <source>
        <dbReference type="ARBA" id="ARBA00000711"/>
    </source>
</evidence>
<evidence type="ECO:0000256" key="12">
    <source>
        <dbReference type="ARBA" id="ARBA00022840"/>
    </source>
</evidence>
<evidence type="ECO:0000256" key="13">
    <source>
        <dbReference type="ARBA" id="ARBA00023134"/>
    </source>
</evidence>
<protein>
    <recommendedName>
        <fullName evidence="14">Bifunctional adenosylcobalamin biosynthesis protein</fullName>
        <ecNumber evidence="14">2.7.1.156</ecNumber>
        <ecNumber evidence="14">2.7.7.62</ecNumber>
    </recommendedName>
</protein>
<dbReference type="EC" id="2.7.7.62" evidence="14"/>
<dbReference type="SUPFAM" id="SSF52540">
    <property type="entry name" value="P-loop containing nucleoside triphosphate hydrolases"/>
    <property type="match status" value="1"/>
</dbReference>
<keyword evidence="20" id="KW-1185">Reference proteome</keyword>
<keyword evidence="12 14" id="KW-0067">ATP-binding</keyword>
<dbReference type="EMBL" id="FWFY01000007">
    <property type="protein sequence ID" value="SLN53854.1"/>
    <property type="molecule type" value="Genomic_DNA"/>
</dbReference>
<dbReference type="InterPro" id="IPR003203">
    <property type="entry name" value="CobU/CobP"/>
</dbReference>
<comment type="catalytic activity">
    <reaction evidence="1 14">
        <text>adenosylcob(III)inamide + ATP = adenosylcob(III)inamide phosphate + ADP + H(+)</text>
        <dbReference type="Rhea" id="RHEA:15769"/>
        <dbReference type="ChEBI" id="CHEBI:2480"/>
        <dbReference type="ChEBI" id="CHEBI:15378"/>
        <dbReference type="ChEBI" id="CHEBI:30616"/>
        <dbReference type="ChEBI" id="CHEBI:58502"/>
        <dbReference type="ChEBI" id="CHEBI:456216"/>
        <dbReference type="EC" id="2.7.1.156"/>
    </reaction>
</comment>
<name>A0A1X6ZKT0_9RHOB</name>
<comment type="pathway">
    <text evidence="6 14">Cofactor biosynthesis; adenosylcobalamin biosynthesis; adenosylcobalamin from cob(II)yrinate a,c-diamide: step 5/7.</text>
</comment>
<comment type="similarity">
    <text evidence="7 14">Belongs to the CobU/CobP family.</text>
</comment>
<gene>
    <name evidence="18" type="primary">cobP</name>
    <name evidence="17" type="ORF">CLV79_108135</name>
    <name evidence="18" type="ORF">LOS8367_02516</name>
</gene>
<dbReference type="GO" id="GO:0005524">
    <property type="term" value="F:ATP binding"/>
    <property type="evidence" value="ECO:0007669"/>
    <property type="project" value="UniProtKB-UniRule"/>
</dbReference>
<comment type="pathway">
    <text evidence="5 14">Cofactor biosynthesis; adenosylcobalamin biosynthesis; adenosylcobalamin from cob(II)yrinate a,c-diamide: step 6/7.</text>
</comment>
<evidence type="ECO:0000256" key="3">
    <source>
        <dbReference type="ARBA" id="ARBA00001522"/>
    </source>
</evidence>
<keyword evidence="9 14" id="KW-0808">Transferase</keyword>
<dbReference type="PANTHER" id="PTHR34848:SF1">
    <property type="entry name" value="BIFUNCTIONAL ADENOSYLCOBALAMIN BIOSYNTHESIS PROTEIN COBU"/>
    <property type="match status" value="1"/>
</dbReference>
<keyword evidence="8 14" id="KW-0169">Cobalamin biosynthesis</keyword>
<feature type="binding site" evidence="16">
    <location>
        <begin position="77"/>
        <end position="80"/>
    </location>
    <ligand>
        <name>GTP</name>
        <dbReference type="ChEBI" id="CHEBI:37565"/>
    </ligand>
</feature>
<evidence type="ECO:0000256" key="16">
    <source>
        <dbReference type="PIRSR" id="PIRSR006135-2"/>
    </source>
</evidence>
<dbReference type="Pfam" id="PF02283">
    <property type="entry name" value="CobU"/>
    <property type="match status" value="1"/>
</dbReference>
<dbReference type="InterPro" id="IPR027417">
    <property type="entry name" value="P-loop_NTPase"/>
</dbReference>
<comment type="catalytic activity">
    <reaction evidence="3">
        <text>adenosylcob(III)inamide + GTP = adenosylcob(III)inamide phosphate + GDP + H(+)</text>
        <dbReference type="Rhea" id="RHEA:15765"/>
        <dbReference type="ChEBI" id="CHEBI:2480"/>
        <dbReference type="ChEBI" id="CHEBI:15378"/>
        <dbReference type="ChEBI" id="CHEBI:37565"/>
        <dbReference type="ChEBI" id="CHEBI:58189"/>
        <dbReference type="ChEBI" id="CHEBI:58502"/>
        <dbReference type="EC" id="2.7.1.156"/>
    </reaction>
</comment>
<reference evidence="17 20" key="2">
    <citation type="submission" date="2018-03" db="EMBL/GenBank/DDBJ databases">
        <title>Genomic Encyclopedia of Archaeal and Bacterial Type Strains, Phase II (KMG-II): from individual species to whole genera.</title>
        <authorList>
            <person name="Goeker M."/>
        </authorList>
    </citation>
    <scope>NUCLEOTIDE SEQUENCE [LARGE SCALE GENOMIC DNA]</scope>
    <source>
        <strain evidence="17 20">DSM 29956</strain>
    </source>
</reference>
<evidence type="ECO:0000256" key="7">
    <source>
        <dbReference type="ARBA" id="ARBA00007490"/>
    </source>
</evidence>
<feature type="active site" description="GMP-histidine intermediate" evidence="15">
    <location>
        <position position="76"/>
    </location>
</feature>
<evidence type="ECO:0000313" key="18">
    <source>
        <dbReference type="EMBL" id="SLN53854.1"/>
    </source>
</evidence>